<reference evidence="5 6" key="1">
    <citation type="submission" date="2022-08" db="EMBL/GenBank/DDBJ databases">
        <title>Genome Sequence of the sulphate-reducing bacterium, Pseudodesulfovibrio sp. SYK.</title>
        <authorList>
            <person name="Kondo R."/>
            <person name="Kataoka T."/>
        </authorList>
    </citation>
    <scope>NUCLEOTIDE SEQUENCE [LARGE SCALE GENOMIC DNA]</scope>
    <source>
        <strain evidence="5 6">SYK</strain>
    </source>
</reference>
<feature type="chain" id="PRO_5045980101" evidence="4">
    <location>
        <begin position="28"/>
        <end position="259"/>
    </location>
</feature>
<proteinExistence type="inferred from homology"/>
<dbReference type="InterPro" id="IPR005950">
    <property type="entry name" value="ModA"/>
</dbReference>
<gene>
    <name evidence="5" type="ORF">SYK_28640</name>
</gene>
<dbReference type="InterPro" id="IPR050682">
    <property type="entry name" value="ModA/WtpA"/>
</dbReference>
<comment type="similarity">
    <text evidence="1">Belongs to the bacterial solute-binding protein ModA family.</text>
</comment>
<protein>
    <submittedName>
        <fullName evidence="5">Molybdenum ABC transporter substrate-binding protein</fullName>
    </submittedName>
</protein>
<keyword evidence="2" id="KW-0479">Metal-binding</keyword>
<dbReference type="CDD" id="cd13517">
    <property type="entry name" value="PBP2_ModA3_like"/>
    <property type="match status" value="1"/>
</dbReference>
<accession>A0ABM8B3V1</accession>
<keyword evidence="3 4" id="KW-0732">Signal</keyword>
<dbReference type="SUPFAM" id="SSF53850">
    <property type="entry name" value="Periplasmic binding protein-like II"/>
    <property type="match status" value="1"/>
</dbReference>
<evidence type="ECO:0000256" key="3">
    <source>
        <dbReference type="ARBA" id="ARBA00022729"/>
    </source>
</evidence>
<dbReference type="PANTHER" id="PTHR30632">
    <property type="entry name" value="MOLYBDATE-BINDING PERIPLASMIC PROTEIN"/>
    <property type="match status" value="1"/>
</dbReference>
<keyword evidence="6" id="KW-1185">Reference proteome</keyword>
<evidence type="ECO:0000256" key="4">
    <source>
        <dbReference type="SAM" id="SignalP"/>
    </source>
</evidence>
<feature type="signal peptide" evidence="4">
    <location>
        <begin position="1"/>
        <end position="27"/>
    </location>
</feature>
<dbReference type="PIRSF" id="PIRSF004846">
    <property type="entry name" value="ModA"/>
    <property type="match status" value="1"/>
</dbReference>
<organism evidence="5 6">
    <name type="scientific">Pseudodesulfovibrio nedwellii</name>
    <dbReference type="NCBI Taxonomy" id="2973072"/>
    <lineage>
        <taxon>Bacteria</taxon>
        <taxon>Pseudomonadati</taxon>
        <taxon>Thermodesulfobacteriota</taxon>
        <taxon>Desulfovibrionia</taxon>
        <taxon>Desulfovibrionales</taxon>
        <taxon>Desulfovibrionaceae</taxon>
    </lineage>
</organism>
<evidence type="ECO:0000313" key="5">
    <source>
        <dbReference type="EMBL" id="BDQ38504.1"/>
    </source>
</evidence>
<evidence type="ECO:0000313" key="6">
    <source>
        <dbReference type="Proteomes" id="UP001317742"/>
    </source>
</evidence>
<dbReference type="Proteomes" id="UP001317742">
    <property type="component" value="Chromosome"/>
</dbReference>
<dbReference type="Gene3D" id="3.40.190.10">
    <property type="entry name" value="Periplasmic binding protein-like II"/>
    <property type="match status" value="2"/>
</dbReference>
<dbReference type="NCBIfam" id="TIGR01256">
    <property type="entry name" value="modA"/>
    <property type="match status" value="1"/>
</dbReference>
<dbReference type="EMBL" id="AP026709">
    <property type="protein sequence ID" value="BDQ38504.1"/>
    <property type="molecule type" value="Genomic_DNA"/>
</dbReference>
<evidence type="ECO:0000256" key="2">
    <source>
        <dbReference type="ARBA" id="ARBA00022723"/>
    </source>
</evidence>
<dbReference type="RefSeq" id="WP_281761001.1">
    <property type="nucleotide sequence ID" value="NZ_AP026709.1"/>
</dbReference>
<name>A0ABM8B3V1_9BACT</name>
<dbReference type="PANTHER" id="PTHR30632:SF0">
    <property type="entry name" value="SULFATE-BINDING PROTEIN"/>
    <property type="match status" value="1"/>
</dbReference>
<evidence type="ECO:0000256" key="1">
    <source>
        <dbReference type="ARBA" id="ARBA00009175"/>
    </source>
</evidence>
<sequence length="259" mass="28471">MSRRFLPMTFVLFLCLAVTGMFTNAYADDLRIFAGAGLMKPMEELRQNFEKSHDVHIDVHYGSSGEIFGMLGVGQTCDVFIPGAEKYTRDAIKNGWVYEPSMKPIVKHVPVMVVPGGNPANIQTLDDLARPGVKVALGDPKAAAIGKVSKKMLSKAGMWEQVTPNVVVYAPTCNQLLIYTALEQADAAINWLDVTTWAEGKGKVQVVRIDDKRNMIKTIPTAVHVSAKENPLALELNDYIASAEGLVVWEKWGFEACTK</sequence>
<dbReference type="Pfam" id="PF13531">
    <property type="entry name" value="SBP_bac_11"/>
    <property type="match status" value="1"/>
</dbReference>